<protein>
    <submittedName>
        <fullName evidence="1">Uncharacterized protein</fullName>
    </submittedName>
</protein>
<accession>A0AA48KWF4</accession>
<dbReference type="Proteomes" id="UP001335720">
    <property type="component" value="Chromosome"/>
</dbReference>
<evidence type="ECO:0000313" key="1">
    <source>
        <dbReference type="EMBL" id="BED92951.1"/>
    </source>
</evidence>
<name>A0AA48KWF4_9FIRM</name>
<dbReference type="AlphaFoldDB" id="A0AA48KWF4"/>
<dbReference type="EMBL" id="AP027925">
    <property type="protein sequence ID" value="BED92951.1"/>
    <property type="molecule type" value="Genomic_DNA"/>
</dbReference>
<proteinExistence type="predicted"/>
<reference evidence="1" key="1">
    <citation type="journal article" date="2023" name="ISME J.">
        <title>Emergence of putative energy parasites within Clostridia revealed by genome analysis of a novel endosymbiotic clade.</title>
        <authorList>
            <person name="Takahashi K."/>
            <person name="Kuwahara H."/>
            <person name="Horikawa Y."/>
            <person name="Izawa K."/>
            <person name="Kato D."/>
            <person name="Inagaki T."/>
            <person name="Yuki M."/>
            <person name="Ohkuma M."/>
            <person name="Hongoh Y."/>
        </authorList>
    </citation>
    <scope>NUCLEOTIDE SEQUENCE</scope>
    <source>
        <strain evidence="1">RsTa-C01</strain>
    </source>
</reference>
<sequence length="218" mass="24986">MAGYTRYQGFFDKKNYKLLKKSISVPSDVRDAIEKKVVRSTEHGGLREDRWSTGIDFVGANDYFYCNLKKSHNSGKISKVKLNDNNEIGGNGGKKVSAGSVAKEKDLRIGFLYAHGRYADESELKDFLTVILGSKKKIWQDKIEKQIEKDKNDINIQEKIDELDKLFGDIELNVNTLRFYDYNIETKGSRGRLIGEILEHLQNKNAKYPKIISYCHPL</sequence>
<organism evidence="1">
    <name type="scientific">Candidatus Paraimprobicoccus trichonymphae</name>
    <dbReference type="NCBI Taxonomy" id="3033793"/>
    <lineage>
        <taxon>Bacteria</taxon>
        <taxon>Bacillati</taxon>
        <taxon>Bacillota</taxon>
        <taxon>Clostridia</taxon>
        <taxon>Candidatus Paraimprobicoccus</taxon>
    </lineage>
</organism>
<gene>
    <name evidence="1" type="ORF">RsTaC01_0879</name>
</gene>
<dbReference type="KEGG" id="ptrh:RsTaC01_0879"/>